<comment type="caution">
    <text evidence="1">The sequence shown here is derived from an EMBL/GenBank/DDBJ whole genome shotgun (WGS) entry which is preliminary data.</text>
</comment>
<dbReference type="RefSeq" id="WP_212706905.1">
    <property type="nucleotide sequence ID" value="NZ_BAAAFW010000059.1"/>
</dbReference>
<accession>A0ABW1VL61</accession>
<protein>
    <submittedName>
        <fullName evidence="1">Kdo hydroxylase family protein</fullName>
    </submittedName>
</protein>
<name>A0ABW1VL61_9GAMM</name>
<dbReference type="InterPro" id="IPR021266">
    <property type="entry name" value="Kdo_hydroxlase"/>
</dbReference>
<dbReference type="Pfam" id="PF11004">
    <property type="entry name" value="Kdo_hydroxy"/>
    <property type="match status" value="1"/>
</dbReference>
<reference evidence="2" key="1">
    <citation type="journal article" date="2019" name="Int. J. Syst. Evol. Microbiol.">
        <title>The Global Catalogue of Microorganisms (GCM) 10K type strain sequencing project: providing services to taxonomists for standard genome sequencing and annotation.</title>
        <authorList>
            <consortium name="The Broad Institute Genomics Platform"/>
            <consortium name="The Broad Institute Genome Sequencing Center for Infectious Disease"/>
            <person name="Wu L."/>
            <person name="Ma J."/>
        </authorList>
    </citation>
    <scope>NUCLEOTIDE SEQUENCE [LARGE SCALE GENOMIC DNA]</scope>
    <source>
        <strain evidence="2">CGMCC 4.1530</strain>
    </source>
</reference>
<evidence type="ECO:0000313" key="1">
    <source>
        <dbReference type="EMBL" id="MFC6360804.1"/>
    </source>
</evidence>
<proteinExistence type="predicted"/>
<gene>
    <name evidence="1" type="ORF">ACFP73_01600</name>
</gene>
<dbReference type="Proteomes" id="UP001596215">
    <property type="component" value="Unassembled WGS sequence"/>
</dbReference>
<organism evidence="1 2">
    <name type="scientific">Tatumella punctata</name>
    <dbReference type="NCBI Taxonomy" id="399969"/>
    <lineage>
        <taxon>Bacteria</taxon>
        <taxon>Pseudomonadati</taxon>
        <taxon>Pseudomonadota</taxon>
        <taxon>Gammaproteobacteria</taxon>
        <taxon>Enterobacterales</taxon>
        <taxon>Erwiniaceae</taxon>
        <taxon>Tatumella</taxon>
    </lineage>
</organism>
<dbReference type="EMBL" id="JBHSUC010000001">
    <property type="protein sequence ID" value="MFC6360804.1"/>
    <property type="molecule type" value="Genomic_DNA"/>
</dbReference>
<keyword evidence="2" id="KW-1185">Reference proteome</keyword>
<sequence>MQTDTLRYDDVIFTLPLNDWADGGSFSQQALTALEQGAVLSLPRLGFPLTPDEQPRLREQTVQPGRKNISYRAETDQLFGVADKADETVIRQLLQRHHQVCQQLIGSLLPAYVPVLHTPINTLRVHPVAVWKKGSSWRKDDTRLHVDAFPSRPIHGERILRIFTNINPHGEARVWRVGEPFPSLVKRFLPRVGRYHPLSSLLQQKLGITKSYRTRYDHIMLGLHDAMKADTDYQSSGAQLEVSFPPGSSWICFSDQTPHAAMSGQFMLEQTFLLPARDMVNPQHSPLKTLETLLGASLL</sequence>
<evidence type="ECO:0000313" key="2">
    <source>
        <dbReference type="Proteomes" id="UP001596215"/>
    </source>
</evidence>